<dbReference type="Proteomes" id="UP000685013">
    <property type="component" value="Chromosome 9"/>
</dbReference>
<gene>
    <name evidence="2" type="primary">HO2</name>
    <name evidence="2" type="ORF">SDJN03_13710</name>
</gene>
<feature type="compositionally biased region" description="Acidic residues" evidence="1">
    <location>
        <begin position="1437"/>
        <end position="1461"/>
    </location>
</feature>
<dbReference type="GO" id="GO:0006788">
    <property type="term" value="P:heme oxidation"/>
    <property type="evidence" value="ECO:0007669"/>
    <property type="project" value="InterPro"/>
</dbReference>
<evidence type="ECO:0000313" key="2">
    <source>
        <dbReference type="EMBL" id="KAG6591364.1"/>
    </source>
</evidence>
<name>A0AAV6N2N7_9ROSI</name>
<protein>
    <submittedName>
        <fullName evidence="2">Inactive heme oxygenase 2, chloroplastic</fullName>
    </submittedName>
</protein>
<feature type="compositionally biased region" description="Low complexity" evidence="1">
    <location>
        <begin position="1375"/>
        <end position="1390"/>
    </location>
</feature>
<feature type="region of interest" description="Disordered" evidence="1">
    <location>
        <begin position="1375"/>
        <end position="1400"/>
    </location>
</feature>
<dbReference type="Pfam" id="PF01126">
    <property type="entry name" value="Heme_oxygenase"/>
    <property type="match status" value="1"/>
</dbReference>
<sequence>MLCAWARSRCSHRLIYLRRFSSSSSSSSSLSTAQKSIEGSESLQNSPLVSPPVPILHRPQNSLLPNASPASFSRSSIITISAAVFSALVASIALLPSENRSDRPQETHNPLYDGIEGAVQRSSDSFKRLFHHIKQTGVAASVLWQSLRSVMSSANHEVRSGFELRVAALLADIAAANGSRRAAIVGAGGGAVVDWLLESVAVPRDGCGTQAESARALAYLIADPDVSASVLGRPRAVPNLLRFIFSCKPRRTEQHPRRSSFDISDSLKGRSMLVAAIMDIVTSNCDRLEKLAFEPSLPAHAETRDIAAAIQVIEEGGFQFDESSGGEDEDGGRGIKGIGIKILGGTSILGLSRTSGFVKLAYSDVGHVELVKNTPKSLVSEKHDSSLVANSSVVPGLWDDLHCAHVAVPFAAWALANWSMASELNRLHIHELDQDGHAVMTALMAPERSVKWHGSLVARLLLEDRNLPLNDSVSDWSSSLLSTVSHASKNDDIPLAQAALSAFLASVERFPEAQKNIMEKGLHLMRDAAIRTQKHGELQEALAKALELLSTGWMRLSAEESQRWSAILLQWVFGKFSSESLRSSATKILSCILEDYGPSSIPISQGWLAILLTEILGSTKKTALNGATELKNDKVKTKIEQSNIVFASQVASQLAGAVVNLVVHQFGATTDSLDTSPPLADLLSREPFVAHLKNIKKENSPKFDAADSAMATLKGIKALTEVCADDSSCQSRIADFGVLFLLRRLLLCDDYEKLAAMEAYDASRAFEAQERTSNVSGEPSLSEKKNDSSSVRVPPTAHIRRHAARLLTILSLLEKVQKEIVSDKEFCRWLEDCANGAIPGCHDAKLQSYARATLLNIFCINRRASDNSSPSDTDSTNRKKNCPRYDDMIFLINPELPHWKVHEEKDQDTVQKDESSLSQANFIDIDGVAVGNDNNTSSSSHTFQNDSRLDSPLVDVVFIHGLRGGPYKSWRISEDKSSTKSGLVEKIDQEAGKLGTFWPGEWLSSDFPRARMFTLKYKTNLTQWSGASLPLQEVSSMLLDKLVAAGIGDRPVVFVTHSMGGLVVKQMLYKAKKENIDNLVENTAGVVFYSCPHFGSKLADMPWRMGLVFRPAPTIGELRSGSPRLVELNDFLRHLHKKGLIEVLSFCETKVTPIVEGYGGWAFRMEIVPIESAYPGFGELVVLESTDHINSCKPLSRADPSYTETLEFLQKLKSRYGSDIFAADAAEKTCFLDQNSSGIVYDLNANVETRRYSHWPQNLFSFSMLFVIPFSVTLCVDLSSRPGLLVVSFDSKDTGEVRYCRTTIFSLTVPVTMSLPESVSLRSFERISSTYASVSSSFLGSSRPLRSCTSVVTGTMKFRNGGALRLCCSDSNHSAPLPSTTATSTGSAPPVLKKKKRYRREYPGESKGITEELRFVAMRLHNVSGKKLSGDAVDSSSEVEVEEKDDENLVLSEDDNDEDGDGTQTWQPSLEGFLKYLVDSKLVFSTVELIVDESSDVAYSYFRKSGLERSECLEKDLEWFSAQGIVIPDPTSSGISYAKYLEELAERSAPLFLSHYYNINFSHIAGGQVIAKQVSERLLEGRKLEFYTWEEDAEELLKNIREKLNMLGEHCCSQVGVDNAQKMALLFNQSNL</sequence>
<proteinExistence type="predicted"/>
<dbReference type="EMBL" id="JAGKQH010000009">
    <property type="protein sequence ID" value="KAG6591364.1"/>
    <property type="molecule type" value="Genomic_DNA"/>
</dbReference>
<feature type="non-terminal residue" evidence="2">
    <location>
        <position position="1"/>
    </location>
</feature>
<feature type="region of interest" description="Disordered" evidence="1">
    <location>
        <begin position="771"/>
        <end position="794"/>
    </location>
</feature>
<dbReference type="PANTHER" id="PTHR48202:SF1">
    <property type="entry name" value="ALPHA_BETA-HYDROLASES SUPERFAMILY PROTEIN"/>
    <property type="match status" value="1"/>
</dbReference>
<dbReference type="InterPro" id="IPR016053">
    <property type="entry name" value="Haem_Oase-like"/>
</dbReference>
<dbReference type="PANTHER" id="PTHR48202">
    <property type="entry name" value="ALPHA/BETA-HYDROLASES SUPERFAMILY PROTEIN"/>
    <property type="match status" value="1"/>
</dbReference>
<accession>A0AAV6N2N7</accession>
<feature type="region of interest" description="Disordered" evidence="1">
    <location>
        <begin position="1427"/>
        <end position="1463"/>
    </location>
</feature>
<evidence type="ECO:0000256" key="1">
    <source>
        <dbReference type="SAM" id="MobiDB-lite"/>
    </source>
</evidence>
<feature type="region of interest" description="Disordered" evidence="1">
    <location>
        <begin position="23"/>
        <end position="51"/>
    </location>
</feature>
<dbReference type="InterPro" id="IPR002051">
    <property type="entry name" value="Haem_Oase"/>
</dbReference>
<evidence type="ECO:0000313" key="3">
    <source>
        <dbReference type="Proteomes" id="UP000685013"/>
    </source>
</evidence>
<dbReference type="CDD" id="cd19165">
    <property type="entry name" value="HemeO"/>
    <property type="match status" value="1"/>
</dbReference>
<comment type="caution">
    <text evidence="2">The sequence shown here is derived from an EMBL/GenBank/DDBJ whole genome shotgun (WGS) entry which is preliminary data.</text>
</comment>
<organism evidence="2 3">
    <name type="scientific">Cucurbita argyrosperma subsp. sororia</name>
    <dbReference type="NCBI Taxonomy" id="37648"/>
    <lineage>
        <taxon>Eukaryota</taxon>
        <taxon>Viridiplantae</taxon>
        <taxon>Streptophyta</taxon>
        <taxon>Embryophyta</taxon>
        <taxon>Tracheophyta</taxon>
        <taxon>Spermatophyta</taxon>
        <taxon>Magnoliopsida</taxon>
        <taxon>eudicotyledons</taxon>
        <taxon>Gunneridae</taxon>
        <taxon>Pentapetalae</taxon>
        <taxon>rosids</taxon>
        <taxon>fabids</taxon>
        <taxon>Cucurbitales</taxon>
        <taxon>Cucurbitaceae</taxon>
        <taxon>Cucurbiteae</taxon>
        <taxon>Cucurbita</taxon>
    </lineage>
</organism>
<keyword evidence="3" id="KW-1185">Reference proteome</keyword>
<reference evidence="2 3" key="1">
    <citation type="journal article" date="2021" name="Hortic Res">
        <title>The domestication of Cucurbita argyrosperma as revealed by the genome of its wild relative.</title>
        <authorList>
            <person name="Barrera-Redondo J."/>
            <person name="Sanchez-de la Vega G."/>
            <person name="Aguirre-Liguori J.A."/>
            <person name="Castellanos-Morales G."/>
            <person name="Gutierrez-Guerrero Y.T."/>
            <person name="Aguirre-Dugua X."/>
            <person name="Aguirre-Planter E."/>
            <person name="Tenaillon M.I."/>
            <person name="Lira-Saade R."/>
            <person name="Eguiarte L.E."/>
        </authorList>
    </citation>
    <scope>NUCLEOTIDE SEQUENCE [LARGE SCALE GENOMIC DNA]</scope>
    <source>
        <strain evidence="2">JBR-2021</strain>
    </source>
</reference>
<feature type="compositionally biased region" description="Polar residues" evidence="1">
    <location>
        <begin position="32"/>
        <end position="48"/>
    </location>
</feature>
<dbReference type="GO" id="GO:0004392">
    <property type="term" value="F:heme oxygenase (decyclizing) activity"/>
    <property type="evidence" value="ECO:0007669"/>
    <property type="project" value="InterPro"/>
</dbReference>